<dbReference type="EMBL" id="VSSQ01139464">
    <property type="protein sequence ID" value="MPN62034.1"/>
    <property type="molecule type" value="Genomic_DNA"/>
</dbReference>
<dbReference type="AlphaFoldDB" id="A0A645JNZ7"/>
<organism evidence="1">
    <name type="scientific">bioreactor metagenome</name>
    <dbReference type="NCBI Taxonomy" id="1076179"/>
    <lineage>
        <taxon>unclassified sequences</taxon>
        <taxon>metagenomes</taxon>
        <taxon>ecological metagenomes</taxon>
    </lineage>
</organism>
<comment type="caution">
    <text evidence="1">The sequence shown here is derived from an EMBL/GenBank/DDBJ whole genome shotgun (WGS) entry which is preliminary data.</text>
</comment>
<evidence type="ECO:0000313" key="1">
    <source>
        <dbReference type="EMBL" id="MPN62034.1"/>
    </source>
</evidence>
<gene>
    <name evidence="1" type="ORF">SDC9_209780</name>
</gene>
<protein>
    <submittedName>
        <fullName evidence="1">Uncharacterized protein</fullName>
    </submittedName>
</protein>
<name>A0A645JNZ7_9ZZZZ</name>
<accession>A0A645JNZ7</accession>
<proteinExistence type="predicted"/>
<reference evidence="1" key="1">
    <citation type="submission" date="2019-08" db="EMBL/GenBank/DDBJ databases">
        <authorList>
            <person name="Kucharzyk K."/>
            <person name="Murdoch R.W."/>
            <person name="Higgins S."/>
            <person name="Loffler F."/>
        </authorList>
    </citation>
    <scope>NUCLEOTIDE SEQUENCE</scope>
</reference>
<sequence length="103" mass="11891">MREDFRQGEKFFPRRTIAGDVLLGHAAAAHHAPDIMVGRGEELPGVTVVQIFRQFFDVGVIVRIDYRQVFDRLEDVRPRRIAQQIILVQKSHVLLASYGQQHR</sequence>